<dbReference type="SUPFAM" id="SSF47576">
    <property type="entry name" value="Calponin-homology domain, CH-domain"/>
    <property type="match status" value="1"/>
</dbReference>
<feature type="domain" description="Calponin-homology (CH)" evidence="6">
    <location>
        <begin position="1365"/>
        <end position="1490"/>
    </location>
</feature>
<keyword evidence="5" id="KW-0966">Cell projection</keyword>
<dbReference type="InterPro" id="IPR013783">
    <property type="entry name" value="Ig-like_fold"/>
</dbReference>
<dbReference type="PANTHER" id="PTHR45912:SF3">
    <property type="entry name" value="CILIA- AND FLAGELLA-ASSOCIATED PROTEIN 47"/>
    <property type="match status" value="1"/>
</dbReference>
<dbReference type="EMBL" id="VTPC01091296">
    <property type="protein sequence ID" value="KAF2878752.1"/>
    <property type="molecule type" value="Genomic_DNA"/>
</dbReference>
<accession>A0A8K0C6K3</accession>
<evidence type="ECO:0000256" key="2">
    <source>
        <dbReference type="ARBA" id="ARBA00004496"/>
    </source>
</evidence>
<dbReference type="InterPro" id="IPR036872">
    <property type="entry name" value="CH_dom_sf"/>
</dbReference>
<dbReference type="Gene3D" id="1.10.418.10">
    <property type="entry name" value="Calponin-like domain"/>
    <property type="match status" value="1"/>
</dbReference>
<dbReference type="Gene3D" id="2.60.40.10">
    <property type="entry name" value="Immunoglobulins"/>
    <property type="match status" value="2"/>
</dbReference>
<keyword evidence="8" id="KW-1185">Reference proteome</keyword>
<evidence type="ECO:0000256" key="3">
    <source>
        <dbReference type="ARBA" id="ARBA00022490"/>
    </source>
</evidence>
<organism evidence="7 8">
    <name type="scientific">Ignelater luminosus</name>
    <name type="common">Cucubano</name>
    <name type="synonym">Pyrophorus luminosus</name>
    <dbReference type="NCBI Taxonomy" id="2038154"/>
    <lineage>
        <taxon>Eukaryota</taxon>
        <taxon>Metazoa</taxon>
        <taxon>Ecdysozoa</taxon>
        <taxon>Arthropoda</taxon>
        <taxon>Hexapoda</taxon>
        <taxon>Insecta</taxon>
        <taxon>Pterygota</taxon>
        <taxon>Neoptera</taxon>
        <taxon>Endopterygota</taxon>
        <taxon>Coleoptera</taxon>
        <taxon>Polyphaga</taxon>
        <taxon>Elateriformia</taxon>
        <taxon>Elateroidea</taxon>
        <taxon>Elateridae</taxon>
        <taxon>Agrypninae</taxon>
        <taxon>Pyrophorini</taxon>
        <taxon>Ignelater</taxon>
    </lineage>
</organism>
<dbReference type="Proteomes" id="UP000801492">
    <property type="component" value="Unassembled WGS sequence"/>
</dbReference>
<dbReference type="GO" id="GO:0005737">
    <property type="term" value="C:cytoplasm"/>
    <property type="evidence" value="ECO:0007669"/>
    <property type="project" value="UniProtKB-SubCell"/>
</dbReference>
<protein>
    <recommendedName>
        <fullName evidence="6">Calponin-homology (CH) domain-containing protein</fullName>
    </recommendedName>
</protein>
<gene>
    <name evidence="7" type="ORF">ILUMI_27427</name>
</gene>
<evidence type="ECO:0000256" key="1">
    <source>
        <dbReference type="ARBA" id="ARBA00004138"/>
    </source>
</evidence>
<dbReference type="Pfam" id="PF24529">
    <property type="entry name" value="CFAP47"/>
    <property type="match status" value="1"/>
</dbReference>
<reference evidence="7" key="1">
    <citation type="submission" date="2019-08" db="EMBL/GenBank/DDBJ databases">
        <title>The genome of the North American firefly Photinus pyralis.</title>
        <authorList>
            <consortium name="Photinus pyralis genome working group"/>
            <person name="Fallon T.R."/>
            <person name="Sander Lower S.E."/>
            <person name="Weng J.-K."/>
        </authorList>
    </citation>
    <scope>NUCLEOTIDE SEQUENCE</scope>
    <source>
        <strain evidence="7">TRF0915ILg1</strain>
        <tissue evidence="7">Whole body</tissue>
    </source>
</reference>
<dbReference type="OrthoDB" id="6147874at2759"/>
<sequence length="1899" mass="218663">MSNASGLLSFEEEASLIEYQNESVRPETSLSLKRIVRVVLYGEAEYAGIIVRPDSLDLTEIPIGKPETRELLLINRSSSLPIIFSYKKVCFVDVEPKSGLLPPSGNMEVGVTVNPSKIGLVKTKITFDLLYFNRPREGQDYVLVGNAEIPITFNVLSVTTSSKPKFNMGITPEYIKEVGFKTDDIRFNTLIETPKATLVKKVKKTLDKNDDDLIAFPNDRPKSLRPWKSPVKCRTICAGIPRLVSASPDTYELSSSKTDLKRKEHSYYQNYTRQEGERLRKLQRCHDLKLSDYTISNKFDLLLTDAPRTKCKTHKDDEKKKSPSFIPLSPLQLNKVKVYPSYIKIGKAAQNSISTRTITISNQNNFSIRIFAKSRKPVVNFPDGEHQIIKPHNEIDMKLNYNSDSTVGRHNLVIDFIVNDNHTFPVSMNIDVVQRRVRFDREDVTFESDQCPYIYLDVSNPLNVPIAFQWQVPDSCFLFEPSSATIPPRRHITCLATYVPNHSTPSGVEVTLWSEYGRNQTVNVTVNLIPPKVTFKNPKITFDDIPLNLPLRGIMVLKNLGNEPVTFAVLNPKPMRGISITPTEGVFQGYSEQIFTVYVKIPACITFNCVVEIEVQKVKTMKFQISGNVIYPQIVIKPEILQLRKIVPNSFERQVFVIMNRSTAKATVEFRLDDYVEYTILESHNFDIRLPSVKKIELEANQQKELYLHFNPMGAASYCFYLPIVINDLLGPVFLNMPESENPITYTSVYEEQYILENRARPVPMPKKLPLVSVSSGVGGDLLRFSKLHWHFKYFSCLKYNSETEHEIKIWNSSKDNCHFCIRTDEVRHPFSIFYVAGKEIEMLPNAIVGKLRPDEDVILKVIFTPTIHGEYYIKLPIYLRNYLQGSVFNYMTFTGLFQRPTIIPTEKIICLEPVPLKCESEYSFYLKNDYHSDLCTISVDSKISELTVTFPDEPMYDELRISKEIRVFMKCTLTTAKYLDTVVKFWCTCGGECYVNVKGCSENCSVTTHAFVRVYTNILFNQPTVCTAKSSFTVSALKESYKPSKSQDITGLFGDTVSSIPSMLNVLQLDINYNESCFPVFPTDHNDTDYAQHMRCTITATEEWLFHQCFYCKNYYKIPEGFATLPEEKPNNEKFVRDKKKQAPVSTLKYVELLITLAGPDISKYVPVRKIPEDPIHRINYMYNVYSRSKEFLIRQGGWVLHIFPEHLLNYSDYEIFMKSILPNRPEYFEENFSKFLDEYHHYYISKQSWMDFILQTYKVLVLARVRIPSESTEIGSNETRFSSEFGSAELSSAYSDTSILTAPKGHTKRYSSLTSLYSVFEPSSNKVITNDMYRILEDLKVADKLDFWRSFSQSESHHCHVYNSSEMILLHWLEYHFNKYATVLWGPKGLNPNEDCPQSRRIRYFDFDLNDGLVLIVITCVYCPYLIPYLMDIYLNPTCAEQAFHNISKLLKSWNMIKLSFILNPKDIINPNALQMLMLVNYLYEILPSFSAESTLYFKTGLSTTCSESIVVENSSDFPVTYNIIFIGNDSEFFSVPNTVVNIKPHQKTKIHVKFEAKKIALENVTMILNGETPKHHYARSMVFNLLGEPVPSHATTTAVIPAPLYKLLEINLQIMCPYGGPKIYDVYYATEEPNDIRTCKIMHWAEEKQRKVPKRMISNTVRLQFNNEGIGNFDLTICCVTTQEKTFWIIYKNVDVGDFTVKIVTVPETDTKMQLPLTVVLPEQFKTFKCSCRGSENFITKARCPRTLIIKVPCRNDFLWNAVTELMMKIVDERDLPFWKTYLGTDAGIHINKWMVLEPTNETSYDIQKIFGNTVTYKIILENHSHKIYLPSSTTIENVHSLDYHEIPVHIASNGSHISDVRFTMESDDELELRHYHVRFLTKKEYNNDMQPVNVQ</sequence>
<keyword evidence="4" id="KW-0969">Cilium</keyword>
<dbReference type="GO" id="GO:0005929">
    <property type="term" value="C:cilium"/>
    <property type="evidence" value="ECO:0007669"/>
    <property type="project" value="UniProtKB-SubCell"/>
</dbReference>
<comment type="subcellular location">
    <subcellularLocation>
        <location evidence="1">Cell projection</location>
        <location evidence="1">Cilium</location>
    </subcellularLocation>
    <subcellularLocation>
        <location evidence="2">Cytoplasm</location>
    </subcellularLocation>
</comment>
<evidence type="ECO:0000259" key="6">
    <source>
        <dbReference type="PROSITE" id="PS50021"/>
    </source>
</evidence>
<dbReference type="InterPro" id="IPR053879">
    <property type="entry name" value="HYDIN_VesB_CFA65-like_Ig"/>
</dbReference>
<evidence type="ECO:0000256" key="5">
    <source>
        <dbReference type="ARBA" id="ARBA00023273"/>
    </source>
</evidence>
<dbReference type="InterPro" id="IPR001715">
    <property type="entry name" value="CH_dom"/>
</dbReference>
<evidence type="ECO:0000256" key="4">
    <source>
        <dbReference type="ARBA" id="ARBA00023069"/>
    </source>
</evidence>
<evidence type="ECO:0000313" key="8">
    <source>
        <dbReference type="Proteomes" id="UP000801492"/>
    </source>
</evidence>
<comment type="caution">
    <text evidence="7">The sequence shown here is derived from an EMBL/GenBank/DDBJ whole genome shotgun (WGS) entry which is preliminary data.</text>
</comment>
<dbReference type="PROSITE" id="PS50021">
    <property type="entry name" value="CH"/>
    <property type="match status" value="1"/>
</dbReference>
<name>A0A8K0C6K3_IGNLU</name>
<keyword evidence="3" id="KW-0963">Cytoplasm</keyword>
<proteinExistence type="predicted"/>
<dbReference type="InterPro" id="IPR056343">
    <property type="entry name" value="CFAP47_dom"/>
</dbReference>
<dbReference type="PANTHER" id="PTHR45912">
    <property type="entry name" value="CILIA- AND FLAGELLA-ASSOCIATED PROTEIN 47"/>
    <property type="match status" value="1"/>
</dbReference>
<evidence type="ECO:0000313" key="7">
    <source>
        <dbReference type="EMBL" id="KAF2878752.1"/>
    </source>
</evidence>
<dbReference type="GO" id="GO:0060271">
    <property type="term" value="P:cilium assembly"/>
    <property type="evidence" value="ECO:0007669"/>
    <property type="project" value="TreeGrafter"/>
</dbReference>
<dbReference type="Pfam" id="PF22544">
    <property type="entry name" value="HYDIN_VesB_CFA65-like_Ig"/>
    <property type="match status" value="1"/>
</dbReference>